<dbReference type="AlphaFoldDB" id="A0A2N9E714"/>
<dbReference type="InterPro" id="IPR043502">
    <property type="entry name" value="DNA/RNA_pol_sf"/>
</dbReference>
<evidence type="ECO:0000313" key="2">
    <source>
        <dbReference type="EMBL" id="SPC74757.1"/>
    </source>
</evidence>
<name>A0A2N9E714_FAGSY</name>
<reference evidence="2" key="1">
    <citation type="submission" date="2018-02" db="EMBL/GenBank/DDBJ databases">
        <authorList>
            <person name="Cohen D.B."/>
            <person name="Kent A.D."/>
        </authorList>
    </citation>
    <scope>NUCLEOTIDE SEQUENCE</scope>
</reference>
<proteinExistence type="predicted"/>
<protein>
    <recommendedName>
        <fullName evidence="1">Reverse transcriptase Ty1/copia-type domain-containing protein</fullName>
    </recommendedName>
</protein>
<gene>
    <name evidence="2" type="ORF">FSB_LOCUS2639</name>
</gene>
<dbReference type="Pfam" id="PF07727">
    <property type="entry name" value="RVT_2"/>
    <property type="match status" value="1"/>
</dbReference>
<dbReference type="EMBL" id="OIVN01000125">
    <property type="protein sequence ID" value="SPC74757.1"/>
    <property type="molecule type" value="Genomic_DNA"/>
</dbReference>
<accession>A0A2N9E714</accession>
<sequence>MHSTSTSVHIPDSDYSAPILNDTAITNSLALSPDTTELPLPSHITREPSLSSNLTSVNPNTTSQYLMQTRYKNRLVAKGFHQQQGVDYDETFSLVIKPPNVRLILSLAVSQNWPLRQLDVKNAFLHGTLKEEVYMAQPQGYIDSTNSHYVCKLHKSIYGLKQALRAWFESFTTQLLHLGFTTSTSDSSLFIYHHQLFTSLNQTMPMISSSSIIWLIPNQKIHLASPTLVYLFMKAGDQMIVAPPQVCLSTLAPIPLHGLPRSNLQYLGPPLSQNIEHLPLLPLRCVGFAPYSKTLEFTCLNLQFYGATTFLLSPLHLTQCFMLIRSTSKLTFTSAENVSFARIWWLNLSPSLINLQTSSLKAFPHYVSLIFVTIS</sequence>
<organism evidence="2">
    <name type="scientific">Fagus sylvatica</name>
    <name type="common">Beechnut</name>
    <dbReference type="NCBI Taxonomy" id="28930"/>
    <lineage>
        <taxon>Eukaryota</taxon>
        <taxon>Viridiplantae</taxon>
        <taxon>Streptophyta</taxon>
        <taxon>Embryophyta</taxon>
        <taxon>Tracheophyta</taxon>
        <taxon>Spermatophyta</taxon>
        <taxon>Magnoliopsida</taxon>
        <taxon>eudicotyledons</taxon>
        <taxon>Gunneridae</taxon>
        <taxon>Pentapetalae</taxon>
        <taxon>rosids</taxon>
        <taxon>fabids</taxon>
        <taxon>Fagales</taxon>
        <taxon>Fagaceae</taxon>
        <taxon>Fagus</taxon>
    </lineage>
</organism>
<dbReference type="InterPro" id="IPR013103">
    <property type="entry name" value="RVT_2"/>
</dbReference>
<feature type="domain" description="Reverse transcriptase Ty1/copia-type" evidence="1">
    <location>
        <begin position="66"/>
        <end position="193"/>
    </location>
</feature>
<dbReference type="SUPFAM" id="SSF56672">
    <property type="entry name" value="DNA/RNA polymerases"/>
    <property type="match status" value="1"/>
</dbReference>
<evidence type="ECO:0000259" key="1">
    <source>
        <dbReference type="Pfam" id="PF07727"/>
    </source>
</evidence>